<dbReference type="PANTHER" id="PTHR47926:SF436">
    <property type="entry name" value="PENTATRICOPEPTIDE REPEAT-CONTAINING PROTEIN ELI1, CHLOROPLASTIC-LIKE ISOFORM X2"/>
    <property type="match status" value="1"/>
</dbReference>
<feature type="repeat" description="PPR" evidence="2">
    <location>
        <begin position="333"/>
        <end position="363"/>
    </location>
</feature>
<evidence type="ECO:0000313" key="4">
    <source>
        <dbReference type="EMBL" id="KAJ4955426.1"/>
    </source>
</evidence>
<dbReference type="SUPFAM" id="SSF48452">
    <property type="entry name" value="TPR-like"/>
    <property type="match status" value="1"/>
</dbReference>
<accession>A0A9Q0JXF1</accession>
<dbReference type="AlphaFoldDB" id="A0A9Q0JXF1"/>
<proteinExistence type="predicted"/>
<dbReference type="FunFam" id="1.25.40.10:FF:001050">
    <property type="entry name" value="Pentatricopeptide repeat-containing protein At2g33760"/>
    <property type="match status" value="1"/>
</dbReference>
<dbReference type="InterPro" id="IPR032867">
    <property type="entry name" value="DYW_dom"/>
</dbReference>
<organism evidence="4 5">
    <name type="scientific">Protea cynaroides</name>
    <dbReference type="NCBI Taxonomy" id="273540"/>
    <lineage>
        <taxon>Eukaryota</taxon>
        <taxon>Viridiplantae</taxon>
        <taxon>Streptophyta</taxon>
        <taxon>Embryophyta</taxon>
        <taxon>Tracheophyta</taxon>
        <taxon>Spermatophyta</taxon>
        <taxon>Magnoliopsida</taxon>
        <taxon>Proteales</taxon>
        <taxon>Proteaceae</taxon>
        <taxon>Protea</taxon>
    </lineage>
</organism>
<dbReference type="Pfam" id="PF01535">
    <property type="entry name" value="PPR"/>
    <property type="match status" value="4"/>
</dbReference>
<dbReference type="InterPro" id="IPR046960">
    <property type="entry name" value="PPR_At4g14850-like_plant"/>
</dbReference>
<gene>
    <name evidence="4" type="ORF">NE237_012209</name>
</gene>
<dbReference type="InterPro" id="IPR011990">
    <property type="entry name" value="TPR-like_helical_dom_sf"/>
</dbReference>
<dbReference type="Pfam" id="PF20431">
    <property type="entry name" value="E_motif"/>
    <property type="match status" value="1"/>
</dbReference>
<comment type="caution">
    <text evidence="4">The sequence shown here is derived from an EMBL/GenBank/DDBJ whole genome shotgun (WGS) entry which is preliminary data.</text>
</comment>
<feature type="repeat" description="PPR" evidence="2">
    <location>
        <begin position="201"/>
        <end position="235"/>
    </location>
</feature>
<feature type="repeat" description="PPR" evidence="2">
    <location>
        <begin position="501"/>
        <end position="535"/>
    </location>
</feature>
<feature type="repeat" description="PPR" evidence="2">
    <location>
        <begin position="364"/>
        <end position="398"/>
    </location>
</feature>
<dbReference type="Pfam" id="PF14432">
    <property type="entry name" value="DYW_deaminase"/>
    <property type="match status" value="1"/>
</dbReference>
<evidence type="ECO:0000259" key="3">
    <source>
        <dbReference type="Pfam" id="PF14432"/>
    </source>
</evidence>
<dbReference type="InterPro" id="IPR002885">
    <property type="entry name" value="PPR_rpt"/>
</dbReference>
<dbReference type="FunFam" id="1.25.40.10:FF:001087">
    <property type="entry name" value="Pentatricopeptide repeat-containing protein, mitochondrial"/>
    <property type="match status" value="1"/>
</dbReference>
<keyword evidence="5" id="KW-1185">Reference proteome</keyword>
<dbReference type="NCBIfam" id="TIGR00756">
    <property type="entry name" value="PPR"/>
    <property type="match status" value="7"/>
</dbReference>
<dbReference type="Pfam" id="PF13041">
    <property type="entry name" value="PPR_2"/>
    <property type="match status" value="3"/>
</dbReference>
<dbReference type="OrthoDB" id="330671at2759"/>
<dbReference type="GO" id="GO:0009451">
    <property type="term" value="P:RNA modification"/>
    <property type="evidence" value="ECO:0007669"/>
    <property type="project" value="InterPro"/>
</dbReference>
<dbReference type="EMBL" id="JAMYWD010000011">
    <property type="protein sequence ID" value="KAJ4955426.1"/>
    <property type="molecule type" value="Genomic_DNA"/>
</dbReference>
<feature type="domain" description="DYW" evidence="3">
    <location>
        <begin position="581"/>
        <end position="672"/>
    </location>
</feature>
<evidence type="ECO:0000256" key="1">
    <source>
        <dbReference type="ARBA" id="ARBA00022737"/>
    </source>
</evidence>
<name>A0A9Q0JXF1_9MAGN</name>
<keyword evidence="1" id="KW-0677">Repeat</keyword>
<dbReference type="PROSITE" id="PS51375">
    <property type="entry name" value="PPR"/>
    <property type="match status" value="6"/>
</dbReference>
<dbReference type="Gene3D" id="1.25.40.10">
    <property type="entry name" value="Tetratricopeptide repeat domain"/>
    <property type="match status" value="4"/>
</dbReference>
<dbReference type="Proteomes" id="UP001141806">
    <property type="component" value="Unassembled WGS sequence"/>
</dbReference>
<dbReference type="InterPro" id="IPR046849">
    <property type="entry name" value="E2_motif"/>
</dbReference>
<evidence type="ECO:0000313" key="5">
    <source>
        <dbReference type="Proteomes" id="UP001141806"/>
    </source>
</evidence>
<feature type="repeat" description="PPR" evidence="2">
    <location>
        <begin position="263"/>
        <end position="297"/>
    </location>
</feature>
<reference evidence="4" key="1">
    <citation type="journal article" date="2023" name="Plant J.">
        <title>The genome of the king protea, Protea cynaroides.</title>
        <authorList>
            <person name="Chang J."/>
            <person name="Duong T.A."/>
            <person name="Schoeman C."/>
            <person name="Ma X."/>
            <person name="Roodt D."/>
            <person name="Barker N."/>
            <person name="Li Z."/>
            <person name="Van de Peer Y."/>
            <person name="Mizrachi E."/>
        </authorList>
    </citation>
    <scope>NUCLEOTIDE SEQUENCE</scope>
    <source>
        <tissue evidence="4">Young leaves</tissue>
    </source>
</reference>
<sequence>MITTMAIELPRHCLVPDDNSSINSTDNSKFSQKTLSNLLNTNCRTSLQHLKQAHAQIIRNDLSKDSYVAGSLVKCYANPHFGSLGCAFKVFNQVTQPNAFLWNSMIKGFLENNAPDKAISLYRKMVVADSRPNKFTFPILFKACTVARAIEEGMQIHSNVVKHGLLRGDGHIRSSGIQMYASCGCVLEARQMLDEGAGESDAVCWNAMIHGYLKCGDIEAARSLFESMPERNVDSWNAMISGYARCGMINAAKQLFDAMPQRNDISWSAMIDGCNKGGGFKDSLMVFHQMQREGVWPGKFVLSSVLAACANVGALDQGRWIDTYIRRNSIRLDAVLGTSLVDMYAKCGRLDLAWEVFEKMKHKEVFSWNAMIGGLAIHGRADDSIELFLKMQREKFKPDGITFLGVLNACAHAGLVDKGLRYFSFMKQTYGIEPTVEHYGCVVDLLGRSGHLSEAEDLIRSMPITPTAAVWGALLGACRIHGNLELGERVGKLLLELEPQNSGRYALLSNIYAKAGRWEDVTKVRKMMKERGIKTTPGSSLIDLDGVIHEFIMGDSSHPQIKKIYSMLKDIIAKIQSEEDYRPDTRQVLFDIDEEEKETSVCYHSEKLAIAFGLLNTDHGATIRIVKNLRVCKDCHSMTKLVSRAYNREIIVRDRVRFHKFKNGSCSCKDFW</sequence>
<dbReference type="PANTHER" id="PTHR47926">
    <property type="entry name" value="PENTATRICOPEPTIDE REPEAT-CONTAINING PROTEIN"/>
    <property type="match status" value="1"/>
</dbReference>
<evidence type="ECO:0000256" key="2">
    <source>
        <dbReference type="PROSITE-ProRule" id="PRU00708"/>
    </source>
</evidence>
<dbReference type="Pfam" id="PF20430">
    <property type="entry name" value="Eplus_motif"/>
    <property type="match status" value="1"/>
</dbReference>
<dbReference type="GO" id="GO:0003723">
    <property type="term" value="F:RNA binding"/>
    <property type="evidence" value="ECO:0007669"/>
    <property type="project" value="InterPro"/>
</dbReference>
<dbReference type="GO" id="GO:0008270">
    <property type="term" value="F:zinc ion binding"/>
    <property type="evidence" value="ECO:0007669"/>
    <property type="project" value="InterPro"/>
</dbReference>
<feature type="repeat" description="PPR" evidence="2">
    <location>
        <begin position="98"/>
        <end position="132"/>
    </location>
</feature>
<dbReference type="InterPro" id="IPR046848">
    <property type="entry name" value="E_motif"/>
</dbReference>
<protein>
    <recommendedName>
        <fullName evidence="3">DYW domain-containing protein</fullName>
    </recommendedName>
</protein>